<dbReference type="AlphaFoldDB" id="A0A9W4GQR1"/>
<dbReference type="EC" id="3.1.4.58" evidence="2"/>
<dbReference type="GO" id="GO:0004113">
    <property type="term" value="F:2',3'-cyclic-nucleotide 3'-phosphodiesterase activity"/>
    <property type="evidence" value="ECO:0007669"/>
    <property type="project" value="InterPro"/>
</dbReference>
<accession>A0A9W4GQR1</accession>
<comment type="function">
    <text evidence="2">Hydrolyzes RNA 2',3'-cyclic phosphodiester to an RNA 2'-phosphomonoester.</text>
</comment>
<organism evidence="4 5">
    <name type="scientific">Actinacidiphila cocklensis</name>
    <dbReference type="NCBI Taxonomy" id="887465"/>
    <lineage>
        <taxon>Bacteria</taxon>
        <taxon>Bacillati</taxon>
        <taxon>Actinomycetota</taxon>
        <taxon>Actinomycetes</taxon>
        <taxon>Kitasatosporales</taxon>
        <taxon>Streptomycetaceae</taxon>
        <taxon>Actinacidiphila</taxon>
    </lineage>
</organism>
<evidence type="ECO:0000256" key="1">
    <source>
        <dbReference type="ARBA" id="ARBA00022801"/>
    </source>
</evidence>
<feature type="active site" description="Proton donor" evidence="2">
    <location>
        <position position="42"/>
    </location>
</feature>
<reference evidence="4" key="1">
    <citation type="submission" date="2021-05" db="EMBL/GenBank/DDBJ databases">
        <authorList>
            <person name="Arsene-Ploetze F."/>
        </authorList>
    </citation>
    <scope>NUCLEOTIDE SEQUENCE</scope>
    <source>
        <strain evidence="4">DSM 42138</strain>
    </source>
</reference>
<dbReference type="RefSeq" id="WP_251489820.1">
    <property type="nucleotide sequence ID" value="NZ_CAJSLV010000051.1"/>
</dbReference>
<protein>
    <recommendedName>
        <fullName evidence="2">RNA 2',3'-cyclic phosphodiesterase</fullName>
        <shortName evidence="2">RNA 2',3'-CPDase</shortName>
        <ecNumber evidence="2">3.1.4.58</ecNumber>
    </recommendedName>
</protein>
<comment type="catalytic activity">
    <reaction evidence="2">
        <text>a 3'-end 2',3'-cyclophospho-ribonucleotide-RNA + H2O = a 3'-end 2'-phospho-ribonucleotide-RNA + H(+)</text>
        <dbReference type="Rhea" id="RHEA:11828"/>
        <dbReference type="Rhea" id="RHEA-COMP:10464"/>
        <dbReference type="Rhea" id="RHEA-COMP:17353"/>
        <dbReference type="ChEBI" id="CHEBI:15377"/>
        <dbReference type="ChEBI" id="CHEBI:15378"/>
        <dbReference type="ChEBI" id="CHEBI:83064"/>
        <dbReference type="ChEBI" id="CHEBI:173113"/>
        <dbReference type="EC" id="3.1.4.58"/>
    </reaction>
</comment>
<keyword evidence="1 2" id="KW-0378">Hydrolase</keyword>
<sequence>MRLFAALLPPPAAVDALAAALEPLRSLPGARDLRWTAPAGWHYTLAFLGEVPDDVRPGLDERLARAAHRHEPCELRTAGGGRFGNRALWTAAEGDLRELSRLADTVRAAARRAGAPGDEQHGFRPHLTLARASKNAPVDLRPFAAALADFRGTWWRADTLSLVASTLPRSGVPGEQPAYTAVGSWPLGGPGAPPEDGAPGTAG</sequence>
<comment type="similarity">
    <text evidence="2">Belongs to the 2H phosphoesterase superfamily. ThpR family.</text>
</comment>
<dbReference type="NCBIfam" id="TIGR02258">
    <property type="entry name" value="2_5_ligase"/>
    <property type="match status" value="1"/>
</dbReference>
<feature type="short sequence motif" description="HXTX 2" evidence="2">
    <location>
        <begin position="126"/>
        <end position="129"/>
    </location>
</feature>
<dbReference type="InterPro" id="IPR009097">
    <property type="entry name" value="Cyclic_Pdiesterase"/>
</dbReference>
<name>A0A9W4GQR1_9ACTN</name>
<feature type="compositionally biased region" description="Low complexity" evidence="3">
    <location>
        <begin position="194"/>
        <end position="203"/>
    </location>
</feature>
<dbReference type="Gene3D" id="3.90.1140.10">
    <property type="entry name" value="Cyclic phosphodiesterase"/>
    <property type="match status" value="1"/>
</dbReference>
<feature type="active site" description="Proton acceptor" evidence="2">
    <location>
        <position position="126"/>
    </location>
</feature>
<dbReference type="HAMAP" id="MF_01940">
    <property type="entry name" value="RNA_CPDase"/>
    <property type="match status" value="1"/>
</dbReference>
<dbReference type="InterPro" id="IPR004175">
    <property type="entry name" value="RNA_CPDase"/>
</dbReference>
<dbReference type="Proteomes" id="UP001152519">
    <property type="component" value="Unassembled WGS sequence"/>
</dbReference>
<evidence type="ECO:0000256" key="2">
    <source>
        <dbReference type="HAMAP-Rule" id="MF_01940"/>
    </source>
</evidence>
<proteinExistence type="inferred from homology"/>
<dbReference type="Pfam" id="PF13563">
    <property type="entry name" value="2_5_RNA_ligase2"/>
    <property type="match status" value="1"/>
</dbReference>
<keyword evidence="5" id="KW-1185">Reference proteome</keyword>
<dbReference type="GO" id="GO:0008664">
    <property type="term" value="F:RNA 2',3'-cyclic 3'-phosphodiesterase activity"/>
    <property type="evidence" value="ECO:0007669"/>
    <property type="project" value="UniProtKB-EC"/>
</dbReference>
<feature type="short sequence motif" description="HXTX 1" evidence="2">
    <location>
        <begin position="42"/>
        <end position="45"/>
    </location>
</feature>
<evidence type="ECO:0000313" key="5">
    <source>
        <dbReference type="Proteomes" id="UP001152519"/>
    </source>
</evidence>
<dbReference type="PANTHER" id="PTHR35561">
    <property type="entry name" value="RNA 2',3'-CYCLIC PHOSPHODIESTERASE"/>
    <property type="match status" value="1"/>
</dbReference>
<dbReference type="SUPFAM" id="SSF55144">
    <property type="entry name" value="LigT-like"/>
    <property type="match status" value="1"/>
</dbReference>
<gene>
    <name evidence="4" type="ORF">SCOCK_220128</name>
</gene>
<comment type="caution">
    <text evidence="4">The sequence shown here is derived from an EMBL/GenBank/DDBJ whole genome shotgun (WGS) entry which is preliminary data.</text>
</comment>
<evidence type="ECO:0000256" key="3">
    <source>
        <dbReference type="SAM" id="MobiDB-lite"/>
    </source>
</evidence>
<dbReference type="EMBL" id="CAJSLV010000051">
    <property type="protein sequence ID" value="CAG6393874.1"/>
    <property type="molecule type" value="Genomic_DNA"/>
</dbReference>
<dbReference type="PANTHER" id="PTHR35561:SF1">
    <property type="entry name" value="RNA 2',3'-CYCLIC PHOSPHODIESTERASE"/>
    <property type="match status" value="1"/>
</dbReference>
<feature type="region of interest" description="Disordered" evidence="3">
    <location>
        <begin position="170"/>
        <end position="203"/>
    </location>
</feature>
<evidence type="ECO:0000313" key="4">
    <source>
        <dbReference type="EMBL" id="CAG6393874.1"/>
    </source>
</evidence>